<sequence>MKMGALSSPTGVSLSMLRDRERRVAHAGRVAPAQRGASGYRDHVEGEVALRATMVGPNTLGLALATLHSGLRCGGFDADASPTRATPALPITTPRNGPP</sequence>
<reference evidence="2 3" key="1">
    <citation type="submission" date="2019-08" db="EMBL/GenBank/DDBJ databases">
        <authorList>
            <person name="Peeters C."/>
        </authorList>
    </citation>
    <scope>NUCLEOTIDE SEQUENCE [LARGE SCALE GENOMIC DNA]</scope>
    <source>
        <strain evidence="2 3">LMG 31121</strain>
    </source>
</reference>
<feature type="region of interest" description="Disordered" evidence="1">
    <location>
        <begin position="75"/>
        <end position="99"/>
    </location>
</feature>
<dbReference type="RefSeq" id="WP_150811625.1">
    <property type="nucleotide sequence ID" value="NZ_CABPSR010000062.1"/>
</dbReference>
<protein>
    <submittedName>
        <fullName evidence="2">Uncharacterized protein</fullName>
    </submittedName>
</protein>
<gene>
    <name evidence="2" type="ORF">PSP31121_05643</name>
</gene>
<evidence type="ECO:0000256" key="1">
    <source>
        <dbReference type="SAM" id="MobiDB-lite"/>
    </source>
</evidence>
<dbReference type="EMBL" id="CABPSR010000062">
    <property type="protein sequence ID" value="VVE86004.1"/>
    <property type="molecule type" value="Genomic_DNA"/>
</dbReference>
<dbReference type="Proteomes" id="UP000335538">
    <property type="component" value="Unassembled WGS sequence"/>
</dbReference>
<accession>A0A5E5BJX3</accession>
<proteinExistence type="predicted"/>
<name>A0A5E5BJX3_9BURK</name>
<evidence type="ECO:0000313" key="2">
    <source>
        <dbReference type="EMBL" id="VVE86004.1"/>
    </source>
</evidence>
<evidence type="ECO:0000313" key="3">
    <source>
        <dbReference type="Proteomes" id="UP000335538"/>
    </source>
</evidence>
<dbReference type="AlphaFoldDB" id="A0A5E5BJX3"/>
<organism evidence="2 3">
    <name type="scientific">Pandoraea sputorum</name>
    <dbReference type="NCBI Taxonomy" id="93222"/>
    <lineage>
        <taxon>Bacteria</taxon>
        <taxon>Pseudomonadati</taxon>
        <taxon>Pseudomonadota</taxon>
        <taxon>Betaproteobacteria</taxon>
        <taxon>Burkholderiales</taxon>
        <taxon>Burkholderiaceae</taxon>
        <taxon>Pandoraea</taxon>
    </lineage>
</organism>